<keyword evidence="1" id="KW-0812">Transmembrane</keyword>
<feature type="transmembrane region" description="Helical" evidence="1">
    <location>
        <begin position="368"/>
        <end position="398"/>
    </location>
</feature>
<dbReference type="EMBL" id="JBHSGA010000011">
    <property type="protein sequence ID" value="MFC4526320.1"/>
    <property type="molecule type" value="Genomic_DNA"/>
</dbReference>
<keyword evidence="1" id="KW-0472">Membrane</keyword>
<dbReference type="PANTHER" id="PTHR10422:SF38">
    <property type="entry name" value="CYTOCHROME B SUBUNIT OF NITRIC OXIDE REDUCTASE"/>
    <property type="match status" value="1"/>
</dbReference>
<evidence type="ECO:0000256" key="1">
    <source>
        <dbReference type="SAM" id="Phobius"/>
    </source>
</evidence>
<dbReference type="InterPro" id="IPR000883">
    <property type="entry name" value="Cyt_C_Oxase_1"/>
</dbReference>
<feature type="domain" description="Nitric oxide reductase subunit B cytochrome c-like" evidence="2">
    <location>
        <begin position="49"/>
        <end position="222"/>
    </location>
</feature>
<evidence type="ECO:0000313" key="3">
    <source>
        <dbReference type="EMBL" id="MFC4526320.1"/>
    </source>
</evidence>
<feature type="transmembrane region" description="Helical" evidence="1">
    <location>
        <begin position="524"/>
        <end position="545"/>
    </location>
</feature>
<reference evidence="4" key="1">
    <citation type="journal article" date="2019" name="Int. J. Syst. Evol. Microbiol.">
        <title>The Global Catalogue of Microorganisms (GCM) 10K type strain sequencing project: providing services to taxonomists for standard genome sequencing and annotation.</title>
        <authorList>
            <consortium name="The Broad Institute Genomics Platform"/>
            <consortium name="The Broad Institute Genome Sequencing Center for Infectious Disease"/>
            <person name="Wu L."/>
            <person name="Ma J."/>
        </authorList>
    </citation>
    <scope>NUCLEOTIDE SEQUENCE [LARGE SCALE GENOMIC DNA]</scope>
    <source>
        <strain evidence="4">CCM 4481</strain>
    </source>
</reference>
<feature type="transmembrane region" description="Helical" evidence="1">
    <location>
        <begin position="681"/>
        <end position="704"/>
    </location>
</feature>
<dbReference type="Gene3D" id="1.20.210.10">
    <property type="entry name" value="Cytochrome c oxidase-like, subunit I domain"/>
    <property type="match status" value="1"/>
</dbReference>
<sequence>MIEAVVGMRVNEDRLSPWWLRAVLVVMVIGFSTLLAVTVLAYRNAPPVPAQVVGPDGAVLYTGDDIRAGQAVFLKYGLMDNGSIWGHGAYLGPDFGAEALHRMGTATEQHLAQQQYQQPWASLDPMQQAAVQGQTAVMLKTNRYDPASDRLSLTAPEAKAFEQEAAYWTGYFQEPTRNAGLKRGLISDPQELHQFSAFVSWAAWVSVANRPGHAYSYTNNFPFDPAVGNVAPSGALLWSALSLVMLLGGIAAVLLAFGKFDYLGWITRGHRATPQVIPGQSSPGQRALAKFFVVVALLYLAQTLIGGAVAHFRADPGTFYGFELERIFPSNVLRVWHLQTAIFWIATSYVAAALYLARSLRRDEPSWLPMAIHLLFAAFAVVIVGSLLGEWAGISQLLGRWWFWLGNQGWEYLELGRIWQYLLVVGLLGWFALLWYLARPRDVVQVEARPLARVFLFAALSIPVFYLPALFFGAETNYTVVDTWRFWIIHLWVEGFFEFFATTVVAVVFYQLGLTRLTTAMRVIYLDAILYFLGGLIGTGHHWYFSGQTQFNMALSALFSALEVVPLTLLTLDAWDFVRTTQGGRDDQGGVLRIPHKWTFYFLMAVGFWNFVGAGVFGFLINLPIVSYYEVGTQLTPNHGHAAMLGVFGMLALALLVFVIRQTTAEAQWPAVEKYVKVGFWGVNIGLAMMLVMSLFPSGVLQVWDVMSNGYWHARGYDYVNAPRSRLIEWLRMPGDLVMIVFGAVPMAMAAIKGWWLSRYPLQP</sequence>
<proteinExistence type="predicted"/>
<feature type="transmembrane region" description="Helical" evidence="1">
    <location>
        <begin position="291"/>
        <end position="314"/>
    </location>
</feature>
<name>A0ABV9C0R9_9GAMM</name>
<feature type="transmembrane region" description="Helical" evidence="1">
    <location>
        <begin position="737"/>
        <end position="756"/>
    </location>
</feature>
<feature type="transmembrane region" description="Helical" evidence="1">
    <location>
        <begin position="557"/>
        <end position="578"/>
    </location>
</feature>
<feature type="transmembrane region" description="Helical" evidence="1">
    <location>
        <begin position="641"/>
        <end position="660"/>
    </location>
</feature>
<dbReference type="Pfam" id="PF22085">
    <property type="entry name" value="NorB_cytochrome_c-like"/>
    <property type="match status" value="1"/>
</dbReference>
<feature type="transmembrane region" description="Helical" evidence="1">
    <location>
        <begin position="418"/>
        <end position="438"/>
    </location>
</feature>
<dbReference type="InterPro" id="IPR036927">
    <property type="entry name" value="Cyt_c_oxase-like_su1_sf"/>
</dbReference>
<evidence type="ECO:0000313" key="4">
    <source>
        <dbReference type="Proteomes" id="UP001595961"/>
    </source>
</evidence>
<dbReference type="Pfam" id="PF00115">
    <property type="entry name" value="COX1"/>
    <property type="match status" value="1"/>
</dbReference>
<dbReference type="InterPro" id="IPR054309">
    <property type="entry name" value="NorB_cytochrome_c-like"/>
</dbReference>
<feature type="transmembrane region" description="Helical" evidence="1">
    <location>
        <begin position="598"/>
        <end position="621"/>
    </location>
</feature>
<evidence type="ECO:0000259" key="2">
    <source>
        <dbReference type="Pfam" id="PF22085"/>
    </source>
</evidence>
<feature type="transmembrane region" description="Helical" evidence="1">
    <location>
        <begin position="235"/>
        <end position="258"/>
    </location>
</feature>
<feature type="transmembrane region" description="Helical" evidence="1">
    <location>
        <begin position="18"/>
        <end position="42"/>
    </location>
</feature>
<dbReference type="RefSeq" id="WP_266150849.1">
    <property type="nucleotide sequence ID" value="NZ_CP064028.1"/>
</dbReference>
<protein>
    <submittedName>
        <fullName evidence="3">Nitric-oxide reductase large subunit</fullName>
    </submittedName>
</protein>
<gene>
    <name evidence="3" type="ORF">ACFO5W_06675</name>
</gene>
<feature type="transmembrane region" description="Helical" evidence="1">
    <location>
        <begin position="334"/>
        <end position="356"/>
    </location>
</feature>
<feature type="transmembrane region" description="Helical" evidence="1">
    <location>
        <begin position="486"/>
        <end position="512"/>
    </location>
</feature>
<accession>A0ABV9C0R9</accession>
<organism evidence="3 4">
    <name type="scientific">Dyella halodurans</name>
    <dbReference type="NCBI Taxonomy" id="1920171"/>
    <lineage>
        <taxon>Bacteria</taxon>
        <taxon>Pseudomonadati</taxon>
        <taxon>Pseudomonadota</taxon>
        <taxon>Gammaproteobacteria</taxon>
        <taxon>Lysobacterales</taxon>
        <taxon>Rhodanobacteraceae</taxon>
        <taxon>Dyella</taxon>
    </lineage>
</organism>
<keyword evidence="1" id="KW-1133">Transmembrane helix</keyword>
<dbReference type="SUPFAM" id="SSF81442">
    <property type="entry name" value="Cytochrome c oxidase subunit I-like"/>
    <property type="match status" value="1"/>
</dbReference>
<keyword evidence="4" id="KW-1185">Reference proteome</keyword>
<feature type="transmembrane region" description="Helical" evidence="1">
    <location>
        <begin position="450"/>
        <end position="474"/>
    </location>
</feature>
<comment type="caution">
    <text evidence="3">The sequence shown here is derived from an EMBL/GenBank/DDBJ whole genome shotgun (WGS) entry which is preliminary data.</text>
</comment>
<dbReference type="Proteomes" id="UP001595961">
    <property type="component" value="Unassembled WGS sequence"/>
</dbReference>
<dbReference type="PANTHER" id="PTHR10422">
    <property type="entry name" value="CYTOCHROME C OXIDASE SUBUNIT 1"/>
    <property type="match status" value="1"/>
</dbReference>